<keyword evidence="3" id="KW-1185">Reference proteome</keyword>
<comment type="caution">
    <text evidence="2">The sequence shown here is derived from an EMBL/GenBank/DDBJ whole genome shotgun (WGS) entry which is preliminary data.</text>
</comment>
<sequence>MDLNNMDKVNPRLPKFHLSVQPEIYTYWKLHTGAGLVNHARLFRNTGLIIAATLVLFQASHMVKNRYRAVPASTFDPEWAKASAQFKLDNNMTSISVHQKGKPAHYKEPVIEERDGN</sequence>
<reference evidence="2 3" key="1">
    <citation type="journal article" date="2018" name="Genome Biol. Evol.">
        <title>Multiple Roots of Fruiting Body Formation in Amoebozoa.</title>
        <authorList>
            <person name="Hillmann F."/>
            <person name="Forbes G."/>
            <person name="Novohradska S."/>
            <person name="Ferling I."/>
            <person name="Riege K."/>
            <person name="Groth M."/>
            <person name="Westermann M."/>
            <person name="Marz M."/>
            <person name="Spaller T."/>
            <person name="Winckler T."/>
            <person name="Schaap P."/>
            <person name="Glockner G."/>
        </authorList>
    </citation>
    <scope>NUCLEOTIDE SEQUENCE [LARGE SCALE GENOMIC DNA]</scope>
    <source>
        <strain evidence="2 3">Jena</strain>
    </source>
</reference>
<dbReference type="InParanoid" id="A0A2P6NPX4"/>
<dbReference type="Proteomes" id="UP000241769">
    <property type="component" value="Unassembled WGS sequence"/>
</dbReference>
<evidence type="ECO:0000256" key="1">
    <source>
        <dbReference type="SAM" id="MobiDB-lite"/>
    </source>
</evidence>
<dbReference type="AlphaFoldDB" id="A0A2P6NPX4"/>
<dbReference type="EMBL" id="MDYQ01000036">
    <property type="protein sequence ID" value="PRP86002.1"/>
    <property type="molecule type" value="Genomic_DNA"/>
</dbReference>
<evidence type="ECO:0000313" key="2">
    <source>
        <dbReference type="EMBL" id="PRP86002.1"/>
    </source>
</evidence>
<proteinExistence type="predicted"/>
<organism evidence="2 3">
    <name type="scientific">Planoprotostelium fungivorum</name>
    <dbReference type="NCBI Taxonomy" id="1890364"/>
    <lineage>
        <taxon>Eukaryota</taxon>
        <taxon>Amoebozoa</taxon>
        <taxon>Evosea</taxon>
        <taxon>Variosea</taxon>
        <taxon>Cavosteliida</taxon>
        <taxon>Cavosteliaceae</taxon>
        <taxon>Planoprotostelium</taxon>
    </lineage>
</organism>
<protein>
    <submittedName>
        <fullName evidence="2">Uncharacterized protein</fullName>
    </submittedName>
</protein>
<evidence type="ECO:0000313" key="3">
    <source>
        <dbReference type="Proteomes" id="UP000241769"/>
    </source>
</evidence>
<feature type="compositionally biased region" description="Basic and acidic residues" evidence="1">
    <location>
        <begin position="105"/>
        <end position="117"/>
    </location>
</feature>
<name>A0A2P6NPX4_9EUKA</name>
<accession>A0A2P6NPX4</accession>
<feature type="region of interest" description="Disordered" evidence="1">
    <location>
        <begin position="97"/>
        <end position="117"/>
    </location>
</feature>
<gene>
    <name evidence="2" type="ORF">PROFUN_05773</name>
</gene>